<dbReference type="PANTHER" id="PTHR48098:SF1">
    <property type="entry name" value="DIACYLGLYCEROL ACYLTRANSFERASE_MYCOLYLTRANSFERASE AG85A"/>
    <property type="match status" value="1"/>
</dbReference>
<protein>
    <recommendedName>
        <fullName evidence="4">Esterase</fullName>
    </recommendedName>
</protein>
<dbReference type="SUPFAM" id="SSF53474">
    <property type="entry name" value="alpha/beta-Hydrolases"/>
    <property type="match status" value="1"/>
</dbReference>
<gene>
    <name evidence="2" type="ORF">C884_01780</name>
</gene>
<dbReference type="RefSeq" id="WP_006213770.1">
    <property type="nucleotide sequence ID" value="NZ_ANHZ02000004.1"/>
</dbReference>
<dbReference type="InterPro" id="IPR050583">
    <property type="entry name" value="Mycobacterial_A85_antigen"/>
</dbReference>
<sequence>MGERRRIGRRRLLTAAAIVLVLAVAVTAGMLIRQDRLRNCCQARFPSPGETAQPAATLPEPGMPEILEEQRLSDRTTRYRLSSELVPAEQTQDGPSAVVTLPRDYDETRDYPVVYLLTGTDAGASPRDWYDRAALEDSLGDLQAITVALDDGAYGWYTDWTGPTSQPQGWRTHHLEEVLPWVDQRYPTIASPEGRAVVGASAGGYGAMAYAEARPDLFGAAVSMSGLLSFDATADRKLLLGEAEAATGEGSDLFGDGQRTTRADWESHDPSRHTQPLSGMPIWLYSGSGEEFEAQLQKTTAAFETSAESSGARVSASTYEQMIEDGAPMPAGTCSAGHEWTCWSMALRSVSPQLQEHFDRAG</sequence>
<feature type="compositionally biased region" description="Basic and acidic residues" evidence="1">
    <location>
        <begin position="259"/>
        <end position="272"/>
    </location>
</feature>
<reference evidence="2 3" key="1">
    <citation type="journal article" date="2014" name="Genome Announc.">
        <title>Draft Genome Sequence of Kocuria palustris PEL.</title>
        <authorList>
            <person name="Sharma G."/>
            <person name="Khatri I."/>
            <person name="Subramanian S."/>
        </authorList>
    </citation>
    <scope>NUCLEOTIDE SEQUENCE [LARGE SCALE GENOMIC DNA]</scope>
    <source>
        <strain evidence="2 3">PEL</strain>
    </source>
</reference>
<evidence type="ECO:0008006" key="4">
    <source>
        <dbReference type="Google" id="ProtNLM"/>
    </source>
</evidence>
<dbReference type="InterPro" id="IPR000801">
    <property type="entry name" value="Esterase-like"/>
</dbReference>
<dbReference type="EMBL" id="ANHZ02000004">
    <property type="protein sequence ID" value="EME37272.1"/>
    <property type="molecule type" value="Genomic_DNA"/>
</dbReference>
<accession>M2WFF3</accession>
<organism evidence="2 3">
    <name type="scientific">Kocuria palustris PEL</name>
    <dbReference type="NCBI Taxonomy" id="1236550"/>
    <lineage>
        <taxon>Bacteria</taxon>
        <taxon>Bacillati</taxon>
        <taxon>Actinomycetota</taxon>
        <taxon>Actinomycetes</taxon>
        <taxon>Micrococcales</taxon>
        <taxon>Micrococcaceae</taxon>
        <taxon>Kocuria</taxon>
    </lineage>
</organism>
<keyword evidence="3" id="KW-1185">Reference proteome</keyword>
<dbReference type="Pfam" id="PF00756">
    <property type="entry name" value="Esterase"/>
    <property type="match status" value="1"/>
</dbReference>
<evidence type="ECO:0000256" key="1">
    <source>
        <dbReference type="SAM" id="MobiDB-lite"/>
    </source>
</evidence>
<name>M2WFF3_9MICC</name>
<dbReference type="InterPro" id="IPR029058">
    <property type="entry name" value="AB_hydrolase_fold"/>
</dbReference>
<feature type="region of interest" description="Disordered" evidence="1">
    <location>
        <begin position="249"/>
        <end position="278"/>
    </location>
</feature>
<dbReference type="GO" id="GO:0016747">
    <property type="term" value="F:acyltransferase activity, transferring groups other than amino-acyl groups"/>
    <property type="evidence" value="ECO:0007669"/>
    <property type="project" value="TreeGrafter"/>
</dbReference>
<dbReference type="PANTHER" id="PTHR48098">
    <property type="entry name" value="ENTEROCHELIN ESTERASE-RELATED"/>
    <property type="match status" value="1"/>
</dbReference>
<evidence type="ECO:0000313" key="2">
    <source>
        <dbReference type="EMBL" id="EME37272.1"/>
    </source>
</evidence>
<dbReference type="Gene3D" id="3.40.50.1820">
    <property type="entry name" value="alpha/beta hydrolase"/>
    <property type="match status" value="1"/>
</dbReference>
<proteinExistence type="predicted"/>
<dbReference type="Proteomes" id="UP000009877">
    <property type="component" value="Unassembled WGS sequence"/>
</dbReference>
<evidence type="ECO:0000313" key="3">
    <source>
        <dbReference type="Proteomes" id="UP000009877"/>
    </source>
</evidence>
<comment type="caution">
    <text evidence="2">The sequence shown here is derived from an EMBL/GenBank/DDBJ whole genome shotgun (WGS) entry which is preliminary data.</text>
</comment>
<dbReference type="AlphaFoldDB" id="M2WFF3"/>